<dbReference type="Pfam" id="PF03734">
    <property type="entry name" value="YkuD"/>
    <property type="match status" value="1"/>
</dbReference>
<gene>
    <name evidence="4" type="ORF">GII30_07185</name>
</gene>
<feature type="domain" description="L,D-TPase catalytic" evidence="3">
    <location>
        <begin position="109"/>
        <end position="238"/>
    </location>
</feature>
<dbReference type="InterPro" id="IPR005490">
    <property type="entry name" value="LD_TPept_cat_dom"/>
</dbReference>
<dbReference type="PANTHER" id="PTHR38589">
    <property type="entry name" value="BLR0621 PROTEIN"/>
    <property type="match status" value="1"/>
</dbReference>
<proteinExistence type="predicted"/>
<feature type="chain" id="PRO_5043467552" description="L,D-TPase catalytic domain-containing protein" evidence="2">
    <location>
        <begin position="22"/>
        <end position="287"/>
    </location>
</feature>
<keyword evidence="2" id="KW-0732">Signal</keyword>
<organism evidence="4">
    <name type="scientific">Gordonia amarae</name>
    <dbReference type="NCBI Taxonomy" id="36821"/>
    <lineage>
        <taxon>Bacteria</taxon>
        <taxon>Bacillati</taxon>
        <taxon>Actinomycetota</taxon>
        <taxon>Actinomycetes</taxon>
        <taxon>Mycobacteriales</taxon>
        <taxon>Gordoniaceae</taxon>
        <taxon>Gordonia</taxon>
    </lineage>
</organism>
<feature type="region of interest" description="Disordered" evidence="1">
    <location>
        <begin position="19"/>
        <end position="40"/>
    </location>
</feature>
<evidence type="ECO:0000259" key="3">
    <source>
        <dbReference type="Pfam" id="PF03734"/>
    </source>
</evidence>
<protein>
    <recommendedName>
        <fullName evidence="3">L,D-TPase catalytic domain-containing protein</fullName>
    </recommendedName>
</protein>
<feature type="region of interest" description="Disordered" evidence="1">
    <location>
        <begin position="245"/>
        <end position="269"/>
    </location>
</feature>
<dbReference type="PANTHER" id="PTHR38589:SF1">
    <property type="entry name" value="BLR0621 PROTEIN"/>
    <property type="match status" value="1"/>
</dbReference>
<feature type="signal peptide" evidence="2">
    <location>
        <begin position="1"/>
        <end position="21"/>
    </location>
</feature>
<dbReference type="RefSeq" id="WP_005185974.1">
    <property type="nucleotide sequence ID" value="NZ_CP045805.1"/>
</dbReference>
<evidence type="ECO:0000313" key="4">
    <source>
        <dbReference type="EMBL" id="QHN41870.1"/>
    </source>
</evidence>
<feature type="compositionally biased region" description="Low complexity" evidence="1">
    <location>
        <begin position="19"/>
        <end position="36"/>
    </location>
</feature>
<dbReference type="AlphaFoldDB" id="A0A857LV77"/>
<feature type="compositionally biased region" description="Polar residues" evidence="1">
    <location>
        <begin position="250"/>
        <end position="269"/>
    </location>
</feature>
<dbReference type="GO" id="GO:0016740">
    <property type="term" value="F:transferase activity"/>
    <property type="evidence" value="ECO:0007669"/>
    <property type="project" value="InterPro"/>
</dbReference>
<evidence type="ECO:0000256" key="2">
    <source>
        <dbReference type="SAM" id="SignalP"/>
    </source>
</evidence>
<name>A0A857LV77_9ACTN</name>
<sequence>MGLMVVGLVAVVLGGAGSAAAAPSGTPSTPSSPVLPKTGIPELDTVLNNLAGNFLGTGQNKIGPNQTRQMIVVTADKASDTTGQLTAFQREDDGTWKPVYGPMTAYLGSQGMGEPKDNVPRTPMGTYALDQAFGRKDNPGTKMPYFKATTQDWWDSNMSSPTYNKHVHQAASPGGDSENLYNSGPVYDYAVNIAHNPQRIPGKASAMFLHVTNHAPTEGCVAIEEGPMRDILRWLDPAKNPKIAIGVNKGTPTDDSANTPGTATGSSEGNGFGDLVNFLLSLIPGSS</sequence>
<reference evidence="4" key="1">
    <citation type="journal article" date="2021" name="Nat. Microbiol.">
        <title>Cocultivation of an ultrasmall environmental parasitic bacterium with lytic ability against bacteria associated with wastewater foams.</title>
        <authorList>
            <person name="Batinovic S."/>
            <person name="Rose J.J.A."/>
            <person name="Ratcliffe J."/>
            <person name="Seviour R.J."/>
            <person name="Petrovski S."/>
        </authorList>
    </citation>
    <scope>NUCLEOTIDE SEQUENCE</scope>
    <source>
        <strain evidence="4">CON44</strain>
    </source>
</reference>
<evidence type="ECO:0000256" key="1">
    <source>
        <dbReference type="SAM" id="MobiDB-lite"/>
    </source>
</evidence>
<accession>A0A857LV77</accession>
<dbReference type="EMBL" id="CP045810">
    <property type="protein sequence ID" value="QHN41870.1"/>
    <property type="molecule type" value="Genomic_DNA"/>
</dbReference>